<dbReference type="Pfam" id="PF06985">
    <property type="entry name" value="HET"/>
    <property type="match status" value="1"/>
</dbReference>
<dbReference type="PANTHER" id="PTHR10622:SF10">
    <property type="entry name" value="HET DOMAIN-CONTAINING PROTEIN"/>
    <property type="match status" value="1"/>
</dbReference>
<dbReference type="OrthoDB" id="20872at2759"/>
<name>A0A8K0T1U0_9PEZI</name>
<dbReference type="EMBL" id="JAGPXD010000007">
    <property type="protein sequence ID" value="KAH7347513.1"/>
    <property type="molecule type" value="Genomic_DNA"/>
</dbReference>
<comment type="caution">
    <text evidence="2">The sequence shown here is derived from an EMBL/GenBank/DDBJ whole genome shotgun (WGS) entry which is preliminary data.</text>
</comment>
<dbReference type="Proteomes" id="UP000813385">
    <property type="component" value="Unassembled WGS sequence"/>
</dbReference>
<dbReference type="AlphaFoldDB" id="A0A8K0T1U0"/>
<proteinExistence type="predicted"/>
<reference evidence="2" key="1">
    <citation type="journal article" date="2021" name="Nat. Commun.">
        <title>Genetic determinants of endophytism in the Arabidopsis root mycobiome.</title>
        <authorList>
            <person name="Mesny F."/>
            <person name="Miyauchi S."/>
            <person name="Thiergart T."/>
            <person name="Pickel B."/>
            <person name="Atanasova L."/>
            <person name="Karlsson M."/>
            <person name="Huettel B."/>
            <person name="Barry K.W."/>
            <person name="Haridas S."/>
            <person name="Chen C."/>
            <person name="Bauer D."/>
            <person name="Andreopoulos W."/>
            <person name="Pangilinan J."/>
            <person name="LaButti K."/>
            <person name="Riley R."/>
            <person name="Lipzen A."/>
            <person name="Clum A."/>
            <person name="Drula E."/>
            <person name="Henrissat B."/>
            <person name="Kohler A."/>
            <person name="Grigoriev I.V."/>
            <person name="Martin F.M."/>
            <person name="Hacquard S."/>
        </authorList>
    </citation>
    <scope>NUCLEOTIDE SEQUENCE</scope>
    <source>
        <strain evidence="2">MPI-CAGE-AT-0016</strain>
    </source>
</reference>
<gene>
    <name evidence="2" type="ORF">B0T11DRAFT_142254</name>
</gene>
<dbReference type="InterPro" id="IPR010730">
    <property type="entry name" value="HET"/>
</dbReference>
<protein>
    <submittedName>
        <fullName evidence="2">Heterokaryon incompatibility protein-domain-containing protein</fullName>
    </submittedName>
</protein>
<dbReference type="PANTHER" id="PTHR10622">
    <property type="entry name" value="HET DOMAIN-CONTAINING PROTEIN"/>
    <property type="match status" value="1"/>
</dbReference>
<sequence>MRLIHTKTLRFHDFTHSVPSYAILSHRWRPGEVSLKQYTRPSLRGRKPGFAKIQAVCREARNHGLDYVWVDTCCIDKTSSAELGEAINSMFKWYQEAAVCFAYLDDVPGCQSLPEPTPTPIKSLSKSILPRYAEDSFAQSKWFTRGWTLQELIAPRLIHFYDKDWDLIGKKHEMTSELQSITGVDTFVLQGGSLEEVPAGRRMSWAADRETTREEDIAYSLFGIFNANLPLVYGEGTRAFLRLQEQILYKSNDHTLLAWRKSLEDGEQRMRGLLAESPRDFRHFRKHVSISPSSTTGKAEPRDNLIIVRAMDSTSPRKPLYVTSKGIEMTCGVQDLRPWAKGEILLFVLNCCFDGNPMRAAGIYLQRIDTDRYARIRVHEIADVIPEGRHIKTATIQAFLTTEALPESHLAEPWTTSYTIRRRLVDDATSGDTEGACRKRYTGAFFIEPSDRSFKINTMFGVFSLVGMLASGHDGQIRTFRISPNDLKSDMVLPAPEGLSAVLVLQGDADDLVLVVLATDDPETPSKYWLDACYLPTDLLSKNSLFISETVKEMKNWRGGQQQRKELVMAKRKLKITVSLSPTIVEGLPMYAVGIKGPRPMSYVRPPRPVVEKLTGGFILTAVTTGLLTMLYLHSPAEVWSWRFWWLV</sequence>
<feature type="domain" description="Heterokaryon incompatibility" evidence="1">
    <location>
        <begin position="21"/>
        <end position="151"/>
    </location>
</feature>
<evidence type="ECO:0000259" key="1">
    <source>
        <dbReference type="Pfam" id="PF06985"/>
    </source>
</evidence>
<evidence type="ECO:0000313" key="3">
    <source>
        <dbReference type="Proteomes" id="UP000813385"/>
    </source>
</evidence>
<keyword evidence="3" id="KW-1185">Reference proteome</keyword>
<evidence type="ECO:0000313" key="2">
    <source>
        <dbReference type="EMBL" id="KAH7347513.1"/>
    </source>
</evidence>
<accession>A0A8K0T1U0</accession>
<organism evidence="2 3">
    <name type="scientific">Plectosphaerella cucumerina</name>
    <dbReference type="NCBI Taxonomy" id="40658"/>
    <lineage>
        <taxon>Eukaryota</taxon>
        <taxon>Fungi</taxon>
        <taxon>Dikarya</taxon>
        <taxon>Ascomycota</taxon>
        <taxon>Pezizomycotina</taxon>
        <taxon>Sordariomycetes</taxon>
        <taxon>Hypocreomycetidae</taxon>
        <taxon>Glomerellales</taxon>
        <taxon>Plectosphaerellaceae</taxon>
        <taxon>Plectosphaerella</taxon>
    </lineage>
</organism>